<dbReference type="EMBL" id="LAZR01033928">
    <property type="protein sequence ID" value="KKL46723.1"/>
    <property type="molecule type" value="Genomic_DNA"/>
</dbReference>
<comment type="caution">
    <text evidence="1">The sequence shown here is derived from an EMBL/GenBank/DDBJ whole genome shotgun (WGS) entry which is preliminary data.</text>
</comment>
<proteinExistence type="predicted"/>
<organism evidence="1">
    <name type="scientific">marine sediment metagenome</name>
    <dbReference type="NCBI Taxonomy" id="412755"/>
    <lineage>
        <taxon>unclassified sequences</taxon>
        <taxon>metagenomes</taxon>
        <taxon>ecological metagenomes</taxon>
    </lineage>
</organism>
<accession>A0A0F9CBE5</accession>
<sequence>MKDTHTCNEMDNEAFVIYRENGLVHSWVIDDVDSEDHLLYIWFCPFCGVKLNAE</sequence>
<gene>
    <name evidence="1" type="ORF">LCGC14_2342730</name>
</gene>
<reference evidence="1" key="1">
    <citation type="journal article" date="2015" name="Nature">
        <title>Complex archaea that bridge the gap between prokaryotes and eukaryotes.</title>
        <authorList>
            <person name="Spang A."/>
            <person name="Saw J.H."/>
            <person name="Jorgensen S.L."/>
            <person name="Zaremba-Niedzwiedzka K."/>
            <person name="Martijn J."/>
            <person name="Lind A.E."/>
            <person name="van Eijk R."/>
            <person name="Schleper C."/>
            <person name="Guy L."/>
            <person name="Ettema T.J."/>
        </authorList>
    </citation>
    <scope>NUCLEOTIDE SEQUENCE</scope>
</reference>
<name>A0A0F9CBE5_9ZZZZ</name>
<protein>
    <submittedName>
        <fullName evidence="1">Uncharacterized protein</fullName>
    </submittedName>
</protein>
<evidence type="ECO:0000313" key="1">
    <source>
        <dbReference type="EMBL" id="KKL46723.1"/>
    </source>
</evidence>
<dbReference type="AlphaFoldDB" id="A0A0F9CBE5"/>